<dbReference type="Pfam" id="PF12250">
    <property type="entry name" value="AftA_N"/>
    <property type="match status" value="1"/>
</dbReference>
<dbReference type="InterPro" id="IPR020959">
    <property type="entry name" value="ArabinofuranosylTrfase_AftA_C"/>
</dbReference>
<dbReference type="InterPro" id="IPR020963">
    <property type="entry name" value="ArabinofuranosylTrfase_AftA_N"/>
</dbReference>
<protein>
    <recommendedName>
        <fullName evidence="5">Galactan 5-O-arabinofuranosyltransferase</fullName>
        <ecNumber evidence="4">2.4.2.46</ecNumber>
    </recommendedName>
    <alternativeName>
        <fullName evidence="11">Arabinofuranosyltransferase AftA</fullName>
    </alternativeName>
</protein>
<accession>A0A840NF46</accession>
<dbReference type="RefSeq" id="WP_184478624.1">
    <property type="nucleotide sequence ID" value="NZ_JACHIV010000001.1"/>
</dbReference>
<dbReference type="EC" id="2.4.2.46" evidence="4"/>
<evidence type="ECO:0000256" key="6">
    <source>
        <dbReference type="ARBA" id="ARBA00022475"/>
    </source>
</evidence>
<dbReference type="EMBL" id="JACHIV010000001">
    <property type="protein sequence ID" value="MBB5068858.1"/>
    <property type="molecule type" value="Genomic_DNA"/>
</dbReference>
<name>A0A840NF46_9PSEU</name>
<evidence type="ECO:0000256" key="1">
    <source>
        <dbReference type="ARBA" id="ARBA00004651"/>
    </source>
</evidence>
<dbReference type="GO" id="GO:0045227">
    <property type="term" value="P:capsule polysaccharide biosynthetic process"/>
    <property type="evidence" value="ECO:0007669"/>
    <property type="project" value="UniProtKB-UniPathway"/>
</dbReference>
<evidence type="ECO:0000256" key="13">
    <source>
        <dbReference type="SAM" id="Phobius"/>
    </source>
</evidence>
<feature type="domain" description="Arabinofuranosyltransferase AftA N-terminal" evidence="15">
    <location>
        <begin position="14"/>
        <end position="430"/>
    </location>
</feature>
<evidence type="ECO:0000256" key="9">
    <source>
        <dbReference type="ARBA" id="ARBA00022989"/>
    </source>
</evidence>
<evidence type="ECO:0000256" key="10">
    <source>
        <dbReference type="ARBA" id="ARBA00023136"/>
    </source>
</evidence>
<feature type="transmembrane region" description="Helical" evidence="13">
    <location>
        <begin position="71"/>
        <end position="90"/>
    </location>
</feature>
<keyword evidence="8 13" id="KW-0812">Transmembrane</keyword>
<keyword evidence="7 16" id="KW-0808">Transferase</keyword>
<comment type="catalytic activity">
    <reaction evidence="12">
        <text>Adds an alpha-D-arabinofuranosyl group from trans,octacis-decaprenylphospho-beta-D-arabinofuranose at the 5-O-position of the eighth, tenth and twelfth galactofuranose unit of the galactofuranan chain of [beta-D-galactofuranosyl-(1-&gt;5)-beta-D-galactofuranosyl-(1-&gt;6)]14-beta-D-galactofuranosyl-(1-&gt;5)-beta-D-galactofuranosyl-(1-&gt;4)-alpha-L-rhamnopyranosyl-(1-&gt;3)-N-acetyl-alpha-D-glucosaminyl-diphospho-trans,octacis-decaprenol.</text>
        <dbReference type="EC" id="2.4.2.46"/>
    </reaction>
</comment>
<feature type="transmembrane region" description="Helical" evidence="13">
    <location>
        <begin position="182"/>
        <end position="199"/>
    </location>
</feature>
<gene>
    <name evidence="16" type="ORF">BJ969_001946</name>
</gene>
<dbReference type="UniPathway" id="UPA00963"/>
<reference evidence="16 17" key="1">
    <citation type="submission" date="2020-08" db="EMBL/GenBank/DDBJ databases">
        <title>Sequencing the genomes of 1000 actinobacteria strains.</title>
        <authorList>
            <person name="Klenk H.-P."/>
        </authorList>
    </citation>
    <scope>NUCLEOTIDE SEQUENCE [LARGE SCALE GENOMIC DNA]</scope>
    <source>
        <strain evidence="16 17">DSM 45582</strain>
    </source>
</reference>
<comment type="similarity">
    <text evidence="3">Belongs to the glycosyltransferase 85 family.</text>
</comment>
<feature type="transmembrane region" description="Helical" evidence="13">
    <location>
        <begin position="12"/>
        <end position="33"/>
    </location>
</feature>
<evidence type="ECO:0000259" key="15">
    <source>
        <dbReference type="Pfam" id="PF12250"/>
    </source>
</evidence>
<dbReference type="GO" id="GO:0044038">
    <property type="term" value="P:cell wall macromolecule biosynthetic process"/>
    <property type="evidence" value="ECO:0007669"/>
    <property type="project" value="InterPro"/>
</dbReference>
<keyword evidence="17" id="KW-1185">Reference proteome</keyword>
<evidence type="ECO:0000256" key="7">
    <source>
        <dbReference type="ARBA" id="ARBA00022679"/>
    </source>
</evidence>
<feature type="transmembrane region" description="Helical" evidence="13">
    <location>
        <begin position="158"/>
        <end position="177"/>
    </location>
</feature>
<evidence type="ECO:0000256" key="3">
    <source>
        <dbReference type="ARBA" id="ARBA00009655"/>
    </source>
</evidence>
<keyword evidence="16" id="KW-0328">Glycosyltransferase</keyword>
<comment type="caution">
    <text evidence="16">The sequence shown here is derived from an EMBL/GenBank/DDBJ whole genome shotgun (WGS) entry which is preliminary data.</text>
</comment>
<evidence type="ECO:0000313" key="17">
    <source>
        <dbReference type="Proteomes" id="UP000580474"/>
    </source>
</evidence>
<feature type="transmembrane region" description="Helical" evidence="13">
    <location>
        <begin position="427"/>
        <end position="447"/>
    </location>
</feature>
<feature type="transmembrane region" description="Helical" evidence="13">
    <location>
        <begin position="253"/>
        <end position="272"/>
    </location>
</feature>
<comment type="subcellular location">
    <subcellularLocation>
        <location evidence="1">Cell membrane</location>
        <topology evidence="1">Multi-pass membrane protein</topology>
    </subcellularLocation>
</comment>
<evidence type="ECO:0000256" key="5">
    <source>
        <dbReference type="ARBA" id="ARBA00020482"/>
    </source>
</evidence>
<feature type="transmembrane region" description="Helical" evidence="13">
    <location>
        <begin position="394"/>
        <end position="415"/>
    </location>
</feature>
<evidence type="ECO:0000259" key="14">
    <source>
        <dbReference type="Pfam" id="PF12249"/>
    </source>
</evidence>
<keyword evidence="10 13" id="KW-0472">Membrane</keyword>
<proteinExistence type="inferred from homology"/>
<evidence type="ECO:0000313" key="16">
    <source>
        <dbReference type="EMBL" id="MBB5068858.1"/>
    </source>
</evidence>
<evidence type="ECO:0000256" key="11">
    <source>
        <dbReference type="ARBA" id="ARBA00033184"/>
    </source>
</evidence>
<evidence type="ECO:0000256" key="12">
    <source>
        <dbReference type="ARBA" id="ARBA00034030"/>
    </source>
</evidence>
<comment type="pathway">
    <text evidence="2">Cell wall biogenesis; cell wall polysaccharide biosynthesis.</text>
</comment>
<dbReference type="Proteomes" id="UP000580474">
    <property type="component" value="Unassembled WGS sequence"/>
</dbReference>
<feature type="transmembrane region" description="Helical" evidence="13">
    <location>
        <begin position="337"/>
        <end position="354"/>
    </location>
</feature>
<dbReference type="AlphaFoldDB" id="A0A840NF46"/>
<evidence type="ECO:0000256" key="8">
    <source>
        <dbReference type="ARBA" id="ARBA00022692"/>
    </source>
</evidence>
<feature type="transmembrane region" description="Helical" evidence="13">
    <location>
        <begin position="284"/>
        <end position="305"/>
    </location>
</feature>
<keyword evidence="9 13" id="KW-1133">Transmembrane helix</keyword>
<evidence type="ECO:0000256" key="4">
    <source>
        <dbReference type="ARBA" id="ARBA00012037"/>
    </source>
</evidence>
<feature type="transmembrane region" description="Helical" evidence="13">
    <location>
        <begin position="39"/>
        <end position="59"/>
    </location>
</feature>
<dbReference type="Pfam" id="PF12249">
    <property type="entry name" value="AftA_C"/>
    <property type="match status" value="1"/>
</dbReference>
<feature type="domain" description="Arabinofuranosyltransferase AftA C-terminal" evidence="14">
    <location>
        <begin position="453"/>
        <end position="619"/>
    </location>
</feature>
<dbReference type="GO" id="GO:0016757">
    <property type="term" value="F:glycosyltransferase activity"/>
    <property type="evidence" value="ECO:0007669"/>
    <property type="project" value="UniProtKB-KW"/>
</dbReference>
<keyword evidence="6" id="KW-1003">Cell membrane</keyword>
<organism evidence="16 17">
    <name type="scientific">Saccharopolyspora gloriosae</name>
    <dbReference type="NCBI Taxonomy" id="455344"/>
    <lineage>
        <taxon>Bacteria</taxon>
        <taxon>Bacillati</taxon>
        <taxon>Actinomycetota</taxon>
        <taxon>Actinomycetes</taxon>
        <taxon>Pseudonocardiales</taxon>
        <taxon>Pseudonocardiaceae</taxon>
        <taxon>Saccharopolyspora</taxon>
    </lineage>
</organism>
<dbReference type="GO" id="GO:0005886">
    <property type="term" value="C:plasma membrane"/>
    <property type="evidence" value="ECO:0007669"/>
    <property type="project" value="UniProtKB-SubCell"/>
</dbReference>
<sequence>MSPGRLAGELPVVVVVAVGVSLAVQFPIARLGLSVPTELPAIAATACAALLLALLLGGARWADRVPAALRLPAVWVALPALATTVLAWPLEPTRLYYGGVSVDQMFRMQYLTRFADSPALADMNYPGLAPYYPAGWFWLGGRFAELTGMPGWAAFKPFALLTIAVTAGVAFTLWSAVVRRRIAVLCAVATTLSGFLHGFDEPYAWMSVAWLVPVAVAAWHVLRCREHPHRAATVGIGLYLGFAAITYALYLAFAAMVLVVMAAVVAARRLRAGGAWRRVVGGPVLRLAVIGAVAAAVALLVWAPFVLAKLDGAASAGAANRYLPAESVPPFPFLEPTLFGALCLAGFCWLVLAFRRSEAAAALLVLTASVYAWFGLSTLAVAAQTTLLAFRTTAALEVLLAVAGVLGLLDLWGWASTRLDARFRRQVAALGLLLPLAGAVSTVETALASTVDESAAPAYQDYYPTGANAQRRTDPALPGSWNDELTAALGELTGRAPAEITVLTTYHPIMSFAPYWGFQQETPHYANPLSAYEDRAAVIREWAAARGPGELSALLRRSPFPAPDAFLLRRESDGLHLTLSHDAFPHQPNVQVYDVRFDPALFDSPAFVRRDAGPFAVIATR</sequence>
<feature type="transmembrane region" description="Helical" evidence="13">
    <location>
        <begin position="361"/>
        <end position="382"/>
    </location>
</feature>
<evidence type="ECO:0000256" key="2">
    <source>
        <dbReference type="ARBA" id="ARBA00004776"/>
    </source>
</evidence>